<sequence>MVKHEKVVPRTGKTGWHRIAEYDDLIKWQYGDSPYRVIVHLNQRGHFEAVFTSWYGPPNYLIRGNCGGGHKGRMLALVAAKDWMDEHSHGCPPPRQMAEQAGQVPAL</sequence>
<evidence type="ECO:0000313" key="3">
    <source>
        <dbReference type="Proteomes" id="UP000183894"/>
    </source>
</evidence>
<name>A0A1H7N741_HALLR</name>
<reference evidence="2 3" key="1">
    <citation type="submission" date="2016-10" db="EMBL/GenBank/DDBJ databases">
        <authorList>
            <person name="de Groot N.N."/>
        </authorList>
    </citation>
    <scope>NUCLEOTIDE SEQUENCE [LARGE SCALE GENOMIC DNA]</scope>
    <source>
        <strain evidence="2 3">CDM_5</strain>
    </source>
</reference>
<evidence type="ECO:0000313" key="2">
    <source>
        <dbReference type="EMBL" id="SEL19099.1"/>
    </source>
</evidence>
<organism evidence="2 3">
    <name type="scientific">Haloferax larsenii</name>
    <dbReference type="NCBI Taxonomy" id="302484"/>
    <lineage>
        <taxon>Archaea</taxon>
        <taxon>Methanobacteriati</taxon>
        <taxon>Methanobacteriota</taxon>
        <taxon>Stenosarchaea group</taxon>
        <taxon>Halobacteria</taxon>
        <taxon>Halobacteriales</taxon>
        <taxon>Haloferacaceae</taxon>
        <taxon>Haloferax</taxon>
    </lineage>
</organism>
<dbReference type="EMBL" id="FOAD01000003">
    <property type="protein sequence ID" value="SEL19099.1"/>
    <property type="molecule type" value="Genomic_DNA"/>
</dbReference>
<feature type="region of interest" description="Disordered" evidence="1">
    <location>
        <begin position="88"/>
        <end position="107"/>
    </location>
</feature>
<dbReference type="Proteomes" id="UP000183894">
    <property type="component" value="Unassembled WGS sequence"/>
</dbReference>
<proteinExistence type="predicted"/>
<dbReference type="AlphaFoldDB" id="A0A1H7N741"/>
<gene>
    <name evidence="2" type="ORF">SAMN04488691_103206</name>
</gene>
<dbReference type="OrthoDB" id="346426at2157"/>
<dbReference type="RefSeq" id="WP_074793238.1">
    <property type="nucleotide sequence ID" value="NZ_FOAD01000003.1"/>
</dbReference>
<accession>A0A1H7N741</accession>
<evidence type="ECO:0000256" key="1">
    <source>
        <dbReference type="SAM" id="MobiDB-lite"/>
    </source>
</evidence>
<protein>
    <submittedName>
        <fullName evidence="2">Uncharacterized protein</fullName>
    </submittedName>
</protein>